<dbReference type="CDD" id="cd10747">
    <property type="entry name" value="DnaJ_C"/>
    <property type="match status" value="1"/>
</dbReference>
<keyword evidence="4 14" id="KW-0235">DNA replication</keyword>
<feature type="repeat" description="CXXCXGXG motif" evidence="14">
    <location>
        <begin position="187"/>
        <end position="194"/>
    </location>
</feature>
<keyword evidence="7 14" id="KW-0863">Zinc-finger</keyword>
<feature type="binding site" evidence="14">
    <location>
        <position position="147"/>
    </location>
    <ligand>
        <name>Zn(2+)</name>
        <dbReference type="ChEBI" id="CHEBI:29105"/>
        <label>1</label>
    </ligand>
</feature>
<dbReference type="Gene3D" id="1.10.287.110">
    <property type="entry name" value="DnaJ domain"/>
    <property type="match status" value="1"/>
</dbReference>
<dbReference type="InterPro" id="IPR008971">
    <property type="entry name" value="HSP40/DnaJ_pept-bd"/>
</dbReference>
<evidence type="ECO:0000256" key="6">
    <source>
        <dbReference type="ARBA" id="ARBA00022737"/>
    </source>
</evidence>
<dbReference type="GO" id="GO:0006260">
    <property type="term" value="P:DNA replication"/>
    <property type="evidence" value="ECO:0007669"/>
    <property type="project" value="UniProtKB-KW"/>
</dbReference>
<dbReference type="PROSITE" id="PS00636">
    <property type="entry name" value="DNAJ_1"/>
    <property type="match status" value="1"/>
</dbReference>
<feature type="binding site" evidence="14">
    <location>
        <position position="187"/>
    </location>
    <ligand>
        <name>Zn(2+)</name>
        <dbReference type="ChEBI" id="CHEBI:29105"/>
        <label>2</label>
    </ligand>
</feature>
<organism evidence="18 19">
    <name type="scientific">Anaerosalibacter bizertensis</name>
    <dbReference type="NCBI Taxonomy" id="932217"/>
    <lineage>
        <taxon>Bacteria</taxon>
        <taxon>Bacillati</taxon>
        <taxon>Bacillota</taxon>
        <taxon>Tissierellia</taxon>
        <taxon>Tissierellales</taxon>
        <taxon>Sporanaerobacteraceae</taxon>
        <taxon>Anaerosalibacter</taxon>
    </lineage>
</organism>
<evidence type="ECO:0000259" key="17">
    <source>
        <dbReference type="PROSITE" id="PS51188"/>
    </source>
</evidence>
<evidence type="ECO:0000313" key="19">
    <source>
        <dbReference type="Proteomes" id="UP000462760"/>
    </source>
</evidence>
<evidence type="ECO:0000256" key="10">
    <source>
        <dbReference type="ARBA" id="ARBA00023186"/>
    </source>
</evidence>
<reference evidence="18 19" key="1">
    <citation type="submission" date="2019-08" db="EMBL/GenBank/DDBJ databases">
        <title>In-depth cultivation of the pig gut microbiome towards novel bacterial diversity and tailored functional studies.</title>
        <authorList>
            <person name="Wylensek D."/>
            <person name="Hitch T.C.A."/>
            <person name="Clavel T."/>
        </authorList>
    </citation>
    <scope>NUCLEOTIDE SEQUENCE [LARGE SCALE GENOMIC DNA]</scope>
    <source>
        <strain evidence="18 19">Med78-601-WT-4W-RMD-3</strain>
    </source>
</reference>
<comment type="subunit">
    <text evidence="2 14">Homodimer.</text>
</comment>
<name>A0A844FHS2_9FIRM</name>
<evidence type="ECO:0000256" key="2">
    <source>
        <dbReference type="ARBA" id="ARBA00011738"/>
    </source>
</evidence>
<evidence type="ECO:0000256" key="13">
    <source>
        <dbReference type="ARBA" id="ARBA00067609"/>
    </source>
</evidence>
<dbReference type="NCBIfam" id="TIGR02349">
    <property type="entry name" value="DnaJ_bact"/>
    <property type="match status" value="1"/>
</dbReference>
<dbReference type="GO" id="GO:0042026">
    <property type="term" value="P:protein refolding"/>
    <property type="evidence" value="ECO:0007669"/>
    <property type="project" value="TreeGrafter"/>
</dbReference>
<dbReference type="Pfam" id="PF00684">
    <property type="entry name" value="DnaJ_CXXCXGXG"/>
    <property type="match status" value="1"/>
</dbReference>
<evidence type="ECO:0000256" key="4">
    <source>
        <dbReference type="ARBA" id="ARBA00022705"/>
    </source>
</evidence>
<comment type="domain">
    <text evidence="14">The J domain is necessary and sufficient to stimulate DnaK ATPase activity. Zinc center 1 plays an important role in the autonomous, DnaK-independent chaperone activity of DnaJ. Zinc center 2 is essential for interaction with DnaK and for DnaJ activity.</text>
</comment>
<keyword evidence="3 14" id="KW-0963">Cytoplasm</keyword>
<dbReference type="PANTHER" id="PTHR43096">
    <property type="entry name" value="DNAJ HOMOLOG 1, MITOCHONDRIAL-RELATED"/>
    <property type="match status" value="1"/>
</dbReference>
<keyword evidence="8 14" id="KW-0862">Zinc</keyword>
<dbReference type="CDD" id="cd06257">
    <property type="entry name" value="DnaJ"/>
    <property type="match status" value="1"/>
</dbReference>
<comment type="subcellular location">
    <subcellularLocation>
        <location evidence="1 14">Cytoplasm</location>
    </subcellularLocation>
</comment>
<dbReference type="SUPFAM" id="SSF49493">
    <property type="entry name" value="HSP40/DnaJ peptide-binding domain"/>
    <property type="match status" value="2"/>
</dbReference>
<feature type="binding site" evidence="14">
    <location>
        <position position="161"/>
    </location>
    <ligand>
        <name>Zn(2+)</name>
        <dbReference type="ChEBI" id="CHEBI:29105"/>
        <label>2</label>
    </ligand>
</feature>
<dbReference type="PANTHER" id="PTHR43096:SF48">
    <property type="entry name" value="CHAPERONE PROTEIN DNAJ"/>
    <property type="match status" value="1"/>
</dbReference>
<evidence type="ECO:0000256" key="12">
    <source>
        <dbReference type="ARBA" id="ARBA00061004"/>
    </source>
</evidence>
<dbReference type="GO" id="GO:0005524">
    <property type="term" value="F:ATP binding"/>
    <property type="evidence" value="ECO:0007669"/>
    <property type="project" value="InterPro"/>
</dbReference>
<evidence type="ECO:0000256" key="11">
    <source>
        <dbReference type="ARBA" id="ARBA00053423"/>
    </source>
</evidence>
<dbReference type="InterPro" id="IPR012724">
    <property type="entry name" value="DnaJ"/>
</dbReference>
<keyword evidence="6 14" id="KW-0677">Repeat</keyword>
<dbReference type="InterPro" id="IPR001623">
    <property type="entry name" value="DnaJ_domain"/>
</dbReference>
<accession>A0A844FHS2</accession>
<dbReference type="SMART" id="SM00271">
    <property type="entry name" value="DnaJ"/>
    <property type="match status" value="1"/>
</dbReference>
<dbReference type="FunFam" id="1.10.287.110:FF:000034">
    <property type="entry name" value="Chaperone protein DnaJ"/>
    <property type="match status" value="1"/>
</dbReference>
<dbReference type="GO" id="GO:0031072">
    <property type="term" value="F:heat shock protein binding"/>
    <property type="evidence" value="ECO:0007669"/>
    <property type="project" value="InterPro"/>
</dbReference>
<dbReference type="PRINTS" id="PR00625">
    <property type="entry name" value="JDOMAIN"/>
</dbReference>
<dbReference type="Gene3D" id="2.10.230.10">
    <property type="entry name" value="Heat shock protein DnaJ, cysteine-rich domain"/>
    <property type="match status" value="1"/>
</dbReference>
<feature type="repeat" description="CXXCXGXG motif" evidence="14">
    <location>
        <begin position="201"/>
        <end position="208"/>
    </location>
</feature>
<dbReference type="InterPro" id="IPR001305">
    <property type="entry name" value="HSP_DnaJ_Cys-rich_dom"/>
</dbReference>
<dbReference type="GO" id="GO:0051082">
    <property type="term" value="F:unfolded protein binding"/>
    <property type="evidence" value="ECO:0007669"/>
    <property type="project" value="UniProtKB-UniRule"/>
</dbReference>
<evidence type="ECO:0000313" key="18">
    <source>
        <dbReference type="EMBL" id="MSS43627.1"/>
    </source>
</evidence>
<evidence type="ECO:0000256" key="14">
    <source>
        <dbReference type="HAMAP-Rule" id="MF_01152"/>
    </source>
</evidence>
<feature type="binding site" evidence="14">
    <location>
        <position position="164"/>
    </location>
    <ligand>
        <name>Zn(2+)</name>
        <dbReference type="ChEBI" id="CHEBI:29105"/>
        <label>2</label>
    </ligand>
</feature>
<comment type="function">
    <text evidence="11 14">Participates actively in the response to hyperosmotic and heat shock by preventing the aggregation of stress-denatured proteins and by disaggregating proteins, also in an autonomous, DnaK-independent fashion. Unfolded proteins bind initially to DnaJ; upon interaction with the DnaJ-bound protein, DnaK hydrolyzes its bound ATP, resulting in the formation of a stable complex. GrpE releases ADP from DnaK; ATP binding to DnaK triggers the release of the substrate protein, thus completing the reaction cycle. Several rounds of ATP-dependent interactions between DnaJ, DnaK and GrpE are required for fully efficient folding. Also involved, together with DnaK and GrpE, in the DNA replication of plasmids through activation of initiation proteins.</text>
</comment>
<feature type="binding site" evidence="14">
    <location>
        <position position="201"/>
    </location>
    <ligand>
        <name>Zn(2+)</name>
        <dbReference type="ChEBI" id="CHEBI:29105"/>
        <label>1</label>
    </ligand>
</feature>
<feature type="binding site" evidence="14">
    <location>
        <position position="190"/>
    </location>
    <ligand>
        <name>Zn(2+)</name>
        <dbReference type="ChEBI" id="CHEBI:29105"/>
        <label>2</label>
    </ligand>
</feature>
<dbReference type="HAMAP" id="MF_01152">
    <property type="entry name" value="DnaJ"/>
    <property type="match status" value="1"/>
</dbReference>
<feature type="domain" description="J" evidence="16">
    <location>
        <begin position="6"/>
        <end position="72"/>
    </location>
</feature>
<dbReference type="NCBIfam" id="NF008035">
    <property type="entry name" value="PRK10767.1"/>
    <property type="match status" value="1"/>
</dbReference>
<evidence type="ECO:0000256" key="15">
    <source>
        <dbReference type="PROSITE-ProRule" id="PRU00546"/>
    </source>
</evidence>
<dbReference type="InterPro" id="IPR036869">
    <property type="entry name" value="J_dom_sf"/>
</dbReference>
<keyword evidence="9 14" id="KW-0346">Stress response</keyword>
<feature type="repeat" description="CXXCXGXG motif" evidence="14">
    <location>
        <begin position="161"/>
        <end position="168"/>
    </location>
</feature>
<evidence type="ECO:0000256" key="3">
    <source>
        <dbReference type="ARBA" id="ARBA00022490"/>
    </source>
</evidence>
<evidence type="ECO:0000256" key="5">
    <source>
        <dbReference type="ARBA" id="ARBA00022723"/>
    </source>
</evidence>
<comment type="similarity">
    <text evidence="12 14">Belongs to the DnaJ family.</text>
</comment>
<comment type="cofactor">
    <cofactor evidence="14">
        <name>Zn(2+)</name>
        <dbReference type="ChEBI" id="CHEBI:29105"/>
    </cofactor>
    <text evidence="14">Binds 2 Zn(2+) ions per monomer.</text>
</comment>
<dbReference type="Pfam" id="PF00226">
    <property type="entry name" value="DnaJ"/>
    <property type="match status" value="1"/>
</dbReference>
<comment type="caution">
    <text evidence="18">The sequence shown here is derived from an EMBL/GenBank/DDBJ whole genome shotgun (WGS) entry which is preliminary data.</text>
</comment>
<dbReference type="GO" id="GO:0008270">
    <property type="term" value="F:zinc ion binding"/>
    <property type="evidence" value="ECO:0007669"/>
    <property type="project" value="UniProtKB-UniRule"/>
</dbReference>
<dbReference type="CDD" id="cd10719">
    <property type="entry name" value="DnaJ_zf"/>
    <property type="match status" value="1"/>
</dbReference>
<dbReference type="InterPro" id="IPR036410">
    <property type="entry name" value="HSP_DnaJ_Cys-rich_dom_sf"/>
</dbReference>
<dbReference type="Gene3D" id="2.60.260.20">
    <property type="entry name" value="Urease metallochaperone UreE, N-terminal domain"/>
    <property type="match status" value="2"/>
</dbReference>
<evidence type="ECO:0000256" key="8">
    <source>
        <dbReference type="ARBA" id="ARBA00022833"/>
    </source>
</evidence>
<dbReference type="AlphaFoldDB" id="A0A844FHS2"/>
<protein>
    <recommendedName>
        <fullName evidence="13 14">Chaperone protein DnaJ</fullName>
    </recommendedName>
</protein>
<sequence>MLAKKDYYEVLNVSKDATDADIKKAYRKLAKKYHPDLNQGNKEEAEQKFKEVSEAYEVLSDQEKRARYDRFGHSGVDGQTGGFDGFGDIFDDIFDIFGGGFSTSSRKKPGPRKGPDIRYDLNLEFKEAVFGVEKEIQIRKVEDCSTCSGSGVKPGSSKSTCSQCNGTGEVRYSQNTPFGQFVRVGTCDACNGTGEIIKDKCTTCDGTGKVRKSNKIKVKIPAGVNNGSIISLKGEGHAGERGGPPGDLYIYIRVKPHEFFRREGNDIYCDIPITFTQAALGAEIEVPTLKETVKHHIPAGTQTGTQFKLKNKGVPNVRGYGQGDFYFKVEVKVPKKLNEKQKELLKEFAKESGEYLKDEKKGLFDKFKDAFN</sequence>
<keyword evidence="10 14" id="KW-0143">Chaperone</keyword>
<dbReference type="GO" id="GO:0009408">
    <property type="term" value="P:response to heat"/>
    <property type="evidence" value="ECO:0007669"/>
    <property type="project" value="InterPro"/>
</dbReference>
<feature type="binding site" evidence="14">
    <location>
        <position position="144"/>
    </location>
    <ligand>
        <name>Zn(2+)</name>
        <dbReference type="ChEBI" id="CHEBI:29105"/>
        <label>1</label>
    </ligand>
</feature>
<proteinExistence type="inferred from homology"/>
<dbReference type="Pfam" id="PF01556">
    <property type="entry name" value="DnaJ_C"/>
    <property type="match status" value="1"/>
</dbReference>
<gene>
    <name evidence="14 18" type="primary">dnaJ</name>
    <name evidence="18" type="ORF">FYJ27_07795</name>
</gene>
<dbReference type="FunFam" id="2.10.230.10:FF:000002">
    <property type="entry name" value="Molecular chaperone DnaJ"/>
    <property type="match status" value="1"/>
</dbReference>
<evidence type="ECO:0000256" key="7">
    <source>
        <dbReference type="ARBA" id="ARBA00022771"/>
    </source>
</evidence>
<dbReference type="InterPro" id="IPR018253">
    <property type="entry name" value="DnaJ_domain_CS"/>
</dbReference>
<feature type="domain" description="CR-type" evidence="17">
    <location>
        <begin position="131"/>
        <end position="213"/>
    </location>
</feature>
<dbReference type="SUPFAM" id="SSF46565">
    <property type="entry name" value="Chaperone J-domain"/>
    <property type="match status" value="1"/>
</dbReference>
<evidence type="ECO:0000256" key="9">
    <source>
        <dbReference type="ARBA" id="ARBA00023016"/>
    </source>
</evidence>
<dbReference type="PROSITE" id="PS51188">
    <property type="entry name" value="ZF_CR"/>
    <property type="match status" value="1"/>
</dbReference>
<feature type="binding site" evidence="14">
    <location>
        <position position="204"/>
    </location>
    <ligand>
        <name>Zn(2+)</name>
        <dbReference type="ChEBI" id="CHEBI:29105"/>
        <label>1</label>
    </ligand>
</feature>
<dbReference type="PROSITE" id="PS50076">
    <property type="entry name" value="DNAJ_2"/>
    <property type="match status" value="1"/>
</dbReference>
<dbReference type="Proteomes" id="UP000462760">
    <property type="component" value="Unassembled WGS sequence"/>
</dbReference>
<dbReference type="EMBL" id="VULR01000009">
    <property type="protein sequence ID" value="MSS43627.1"/>
    <property type="molecule type" value="Genomic_DNA"/>
</dbReference>
<dbReference type="InterPro" id="IPR002939">
    <property type="entry name" value="DnaJ_C"/>
</dbReference>
<dbReference type="FunFam" id="2.60.260.20:FF:000004">
    <property type="entry name" value="Molecular chaperone DnaJ"/>
    <property type="match status" value="1"/>
</dbReference>
<dbReference type="GO" id="GO:0005737">
    <property type="term" value="C:cytoplasm"/>
    <property type="evidence" value="ECO:0007669"/>
    <property type="project" value="UniProtKB-SubCell"/>
</dbReference>
<keyword evidence="5 14" id="KW-0479">Metal-binding</keyword>
<dbReference type="SUPFAM" id="SSF57938">
    <property type="entry name" value="DnaJ/Hsp40 cysteine-rich domain"/>
    <property type="match status" value="1"/>
</dbReference>
<evidence type="ECO:0000259" key="16">
    <source>
        <dbReference type="PROSITE" id="PS50076"/>
    </source>
</evidence>
<feature type="repeat" description="CXXCXGXG motif" evidence="14">
    <location>
        <begin position="144"/>
        <end position="151"/>
    </location>
</feature>
<evidence type="ECO:0000256" key="1">
    <source>
        <dbReference type="ARBA" id="ARBA00004496"/>
    </source>
</evidence>
<feature type="zinc finger region" description="CR-type" evidence="15">
    <location>
        <begin position="131"/>
        <end position="213"/>
    </location>
</feature>